<dbReference type="EMBL" id="JAGTJQ010000004">
    <property type="protein sequence ID" value="KAH7033748.1"/>
    <property type="molecule type" value="Genomic_DNA"/>
</dbReference>
<comment type="similarity">
    <text evidence="1">Belongs to the FAD-binding monooxygenase family.</text>
</comment>
<keyword evidence="4" id="KW-1185">Reference proteome</keyword>
<dbReference type="OrthoDB" id="74360at2759"/>
<evidence type="ECO:0000256" key="1">
    <source>
        <dbReference type="ARBA" id="ARBA00010139"/>
    </source>
</evidence>
<gene>
    <name evidence="3" type="ORF">B0I36DRAFT_408469</name>
</gene>
<dbReference type="PANTHER" id="PTHR42877:SF7">
    <property type="entry name" value="FLAVIN-BINDING MONOOXYGENASE-RELATED"/>
    <property type="match status" value="1"/>
</dbReference>
<sequence length="450" mass="50671">MGASAEGKAHAYSYQYSYAPNPYWSSLYAPGSEIRAYLKDVADRFGASRFIKTSHDVERCVWNDESKTCADLRNKRVGVIGNASSAIQIVPQVQKLEGTKIWCFTRSPTWISMSYGDAAMAKLGLNPEDTTFSRKHQERLAQHPDEYFKVRKVFETDTNMVHPITIRGSEMQLKSQAIFTDEMQRRLEKRPDLFAAMIPVSRRGYLEALQKENVKVLTQSISRVTEKGITLDSGDAVELDTIICATGFRVSAPPTFEVVGRGGQTLGQRWSPRIESYLSMAVDGFPNFFMVGGPNSGVGTGSLTIVLQQTADYAIKAMHKAQKEDYASIEVKAERVADFSAFVDEYFKRTVYVDDCSSWYRGGKKGGHIFTLWPGSTLHCIEALRAPRWEDYHLEPIEPAGNSLRWLGNGWSQTQLDGDPAWYIEPQAVDPPIEGKPEEKEQFRMRPFSH</sequence>
<dbReference type="InterPro" id="IPR036188">
    <property type="entry name" value="FAD/NAD-bd_sf"/>
</dbReference>
<comment type="caution">
    <text evidence="3">The sequence shown here is derived from an EMBL/GenBank/DDBJ whole genome shotgun (WGS) entry which is preliminary data.</text>
</comment>
<accession>A0A9P9BSI0</accession>
<dbReference type="SUPFAM" id="SSF51905">
    <property type="entry name" value="FAD/NAD(P)-binding domain"/>
    <property type="match status" value="2"/>
</dbReference>
<evidence type="ECO:0000313" key="3">
    <source>
        <dbReference type="EMBL" id="KAH7033748.1"/>
    </source>
</evidence>
<dbReference type="Proteomes" id="UP000756346">
    <property type="component" value="Unassembled WGS sequence"/>
</dbReference>
<feature type="compositionally biased region" description="Basic and acidic residues" evidence="2">
    <location>
        <begin position="433"/>
        <end position="444"/>
    </location>
</feature>
<evidence type="ECO:0000313" key="4">
    <source>
        <dbReference type="Proteomes" id="UP000756346"/>
    </source>
</evidence>
<evidence type="ECO:0000256" key="2">
    <source>
        <dbReference type="SAM" id="MobiDB-lite"/>
    </source>
</evidence>
<organism evidence="3 4">
    <name type="scientific">Microdochium trichocladiopsis</name>
    <dbReference type="NCBI Taxonomy" id="1682393"/>
    <lineage>
        <taxon>Eukaryota</taxon>
        <taxon>Fungi</taxon>
        <taxon>Dikarya</taxon>
        <taxon>Ascomycota</taxon>
        <taxon>Pezizomycotina</taxon>
        <taxon>Sordariomycetes</taxon>
        <taxon>Xylariomycetidae</taxon>
        <taxon>Xylariales</taxon>
        <taxon>Microdochiaceae</taxon>
        <taxon>Microdochium</taxon>
    </lineage>
</organism>
<dbReference type="RefSeq" id="XP_046014580.1">
    <property type="nucleotide sequence ID" value="XM_046161869.1"/>
</dbReference>
<protein>
    <submittedName>
        <fullName evidence="3">Uncharacterized protein</fullName>
    </submittedName>
</protein>
<dbReference type="AlphaFoldDB" id="A0A9P9BSI0"/>
<reference evidence="3" key="1">
    <citation type="journal article" date="2021" name="Nat. Commun.">
        <title>Genetic determinants of endophytism in the Arabidopsis root mycobiome.</title>
        <authorList>
            <person name="Mesny F."/>
            <person name="Miyauchi S."/>
            <person name="Thiergart T."/>
            <person name="Pickel B."/>
            <person name="Atanasova L."/>
            <person name="Karlsson M."/>
            <person name="Huettel B."/>
            <person name="Barry K.W."/>
            <person name="Haridas S."/>
            <person name="Chen C."/>
            <person name="Bauer D."/>
            <person name="Andreopoulos W."/>
            <person name="Pangilinan J."/>
            <person name="LaButti K."/>
            <person name="Riley R."/>
            <person name="Lipzen A."/>
            <person name="Clum A."/>
            <person name="Drula E."/>
            <person name="Henrissat B."/>
            <person name="Kohler A."/>
            <person name="Grigoriev I.V."/>
            <person name="Martin F.M."/>
            <person name="Hacquard S."/>
        </authorList>
    </citation>
    <scope>NUCLEOTIDE SEQUENCE</scope>
    <source>
        <strain evidence="3">MPI-CAGE-CH-0230</strain>
    </source>
</reference>
<dbReference type="PANTHER" id="PTHR42877">
    <property type="entry name" value="L-ORNITHINE N(5)-MONOOXYGENASE-RELATED"/>
    <property type="match status" value="1"/>
</dbReference>
<dbReference type="GeneID" id="70191415"/>
<proteinExistence type="inferred from homology"/>
<dbReference type="Gene3D" id="3.50.50.60">
    <property type="entry name" value="FAD/NAD(P)-binding domain"/>
    <property type="match status" value="3"/>
</dbReference>
<dbReference type="InterPro" id="IPR051209">
    <property type="entry name" value="FAD-bind_Monooxygenase_sf"/>
</dbReference>
<feature type="region of interest" description="Disordered" evidence="2">
    <location>
        <begin position="428"/>
        <end position="450"/>
    </location>
</feature>
<name>A0A9P9BSI0_9PEZI</name>